<dbReference type="EMBL" id="SRLO01000340">
    <property type="protein sequence ID" value="TNN60143.1"/>
    <property type="molecule type" value="Genomic_DNA"/>
</dbReference>
<name>A0A4Z2H4X8_9TELE</name>
<organism evidence="1 2">
    <name type="scientific">Liparis tanakae</name>
    <name type="common">Tanaka's snailfish</name>
    <dbReference type="NCBI Taxonomy" id="230148"/>
    <lineage>
        <taxon>Eukaryota</taxon>
        <taxon>Metazoa</taxon>
        <taxon>Chordata</taxon>
        <taxon>Craniata</taxon>
        <taxon>Vertebrata</taxon>
        <taxon>Euteleostomi</taxon>
        <taxon>Actinopterygii</taxon>
        <taxon>Neopterygii</taxon>
        <taxon>Teleostei</taxon>
        <taxon>Neoteleostei</taxon>
        <taxon>Acanthomorphata</taxon>
        <taxon>Eupercaria</taxon>
        <taxon>Perciformes</taxon>
        <taxon>Cottioidei</taxon>
        <taxon>Cottales</taxon>
        <taxon>Liparidae</taxon>
        <taxon>Liparis</taxon>
    </lineage>
</organism>
<dbReference type="AlphaFoldDB" id="A0A4Z2H4X8"/>
<gene>
    <name evidence="1" type="ORF">EYF80_029695</name>
</gene>
<accession>A0A4Z2H4X8</accession>
<evidence type="ECO:0000313" key="2">
    <source>
        <dbReference type="Proteomes" id="UP000314294"/>
    </source>
</evidence>
<protein>
    <submittedName>
        <fullName evidence="1">Uncharacterized protein</fullName>
    </submittedName>
</protein>
<keyword evidence="2" id="KW-1185">Reference proteome</keyword>
<reference evidence="1 2" key="1">
    <citation type="submission" date="2019-03" db="EMBL/GenBank/DDBJ databases">
        <title>First draft genome of Liparis tanakae, snailfish: a comprehensive survey of snailfish specific genes.</title>
        <authorList>
            <person name="Kim W."/>
            <person name="Song I."/>
            <person name="Jeong J.-H."/>
            <person name="Kim D."/>
            <person name="Kim S."/>
            <person name="Ryu S."/>
            <person name="Song J.Y."/>
            <person name="Lee S.K."/>
        </authorList>
    </citation>
    <scope>NUCLEOTIDE SEQUENCE [LARGE SCALE GENOMIC DNA]</scope>
    <source>
        <tissue evidence="1">Muscle</tissue>
    </source>
</reference>
<evidence type="ECO:0000313" key="1">
    <source>
        <dbReference type="EMBL" id="TNN60143.1"/>
    </source>
</evidence>
<dbReference type="Proteomes" id="UP000314294">
    <property type="component" value="Unassembled WGS sequence"/>
</dbReference>
<proteinExistence type="predicted"/>
<sequence>MVTGPPDLLAGGMTGGARGCTPAERVRGADPLHAALSRLSLPPFSRHTCIRVAVGSKGSSRQFLMNLPLRRMFGTGAAPPALARSAAAHRWNRSLDASAMGLGPIYARNRSPNFIVCFEHESCGRLSSFSPADLKGQR</sequence>
<comment type="caution">
    <text evidence="1">The sequence shown here is derived from an EMBL/GenBank/DDBJ whole genome shotgun (WGS) entry which is preliminary data.</text>
</comment>